<comment type="caution">
    <text evidence="1">The sequence shown here is derived from an EMBL/GenBank/DDBJ whole genome shotgun (WGS) entry which is preliminary data.</text>
</comment>
<proteinExistence type="predicted"/>
<gene>
    <name evidence="1" type="ORF">FMM05_06195</name>
</gene>
<dbReference type="EMBL" id="VJVZ01000003">
    <property type="protein sequence ID" value="TRW25811.1"/>
    <property type="molecule type" value="Genomic_DNA"/>
</dbReference>
<dbReference type="AlphaFoldDB" id="A0A552V5T9"/>
<evidence type="ECO:0008006" key="3">
    <source>
        <dbReference type="Google" id="ProtNLM"/>
    </source>
</evidence>
<protein>
    <recommendedName>
        <fullName evidence="3">Lipoprotein</fullName>
    </recommendedName>
</protein>
<dbReference type="Proteomes" id="UP000320643">
    <property type="component" value="Unassembled WGS sequence"/>
</dbReference>
<name>A0A552V5T9_9FLAO</name>
<evidence type="ECO:0000313" key="1">
    <source>
        <dbReference type="EMBL" id="TRW25811.1"/>
    </source>
</evidence>
<reference evidence="1 2" key="1">
    <citation type="submission" date="2019-07" db="EMBL/GenBank/DDBJ databases">
        <title>Flavobacterium sp. nov., isolated from glacier ice.</title>
        <authorList>
            <person name="Liu Q."/>
            <person name="Xin Y.-H."/>
        </authorList>
    </citation>
    <scope>NUCLEOTIDE SEQUENCE [LARGE SCALE GENOMIC DNA]</scope>
    <source>
        <strain evidence="1 2">ZT4R6</strain>
    </source>
</reference>
<dbReference type="Pfam" id="PF19643">
    <property type="entry name" value="DUF6146"/>
    <property type="match status" value="1"/>
</dbReference>
<organism evidence="1 2">
    <name type="scientific">Flavobacterium zepuense</name>
    <dbReference type="NCBI Taxonomy" id="2593302"/>
    <lineage>
        <taxon>Bacteria</taxon>
        <taxon>Pseudomonadati</taxon>
        <taxon>Bacteroidota</taxon>
        <taxon>Flavobacteriia</taxon>
        <taxon>Flavobacteriales</taxon>
        <taxon>Flavobacteriaceae</taxon>
        <taxon>Flavobacterium</taxon>
    </lineage>
</organism>
<evidence type="ECO:0000313" key="2">
    <source>
        <dbReference type="Proteomes" id="UP000320643"/>
    </source>
</evidence>
<sequence length="152" mass="17317">MKSYMLTIAAIIGLASVVGCKTNENANTTITAIPQNEVTTVPTASDTVRIANDSLEYEVIIIDGGFTSWLASRAQARGYYGEPYLRTKNTIWTTEWNARVLNSQRYGDLYQMRIDYDPKIEYGYEVNYLIYNYLVYFQQTNNQRLGGIVPQN</sequence>
<dbReference type="InterPro" id="IPR046144">
    <property type="entry name" value="DUF6146"/>
</dbReference>
<dbReference type="OrthoDB" id="1119488at2"/>
<dbReference type="PROSITE" id="PS51257">
    <property type="entry name" value="PROKAR_LIPOPROTEIN"/>
    <property type="match status" value="1"/>
</dbReference>
<dbReference type="RefSeq" id="WP_143372475.1">
    <property type="nucleotide sequence ID" value="NZ_VJVZ01000003.1"/>
</dbReference>
<keyword evidence="2" id="KW-1185">Reference proteome</keyword>
<accession>A0A552V5T9</accession>